<dbReference type="SUPFAM" id="SSF52540">
    <property type="entry name" value="P-loop containing nucleoside triphosphate hydrolases"/>
    <property type="match status" value="1"/>
</dbReference>
<comment type="caution">
    <text evidence="7">The sequence shown here is derived from an EMBL/GenBank/DDBJ whole genome shotgun (WGS) entry which is preliminary data.</text>
</comment>
<dbReference type="InterPro" id="IPR013563">
    <property type="entry name" value="Oligopep_ABC_C"/>
</dbReference>
<dbReference type="GO" id="GO:0055085">
    <property type="term" value="P:transmembrane transport"/>
    <property type="evidence" value="ECO:0007669"/>
    <property type="project" value="UniProtKB-ARBA"/>
</dbReference>
<evidence type="ECO:0000313" key="8">
    <source>
        <dbReference type="Proteomes" id="UP000278398"/>
    </source>
</evidence>
<dbReference type="CDD" id="cd03257">
    <property type="entry name" value="ABC_NikE_OppD_transporters"/>
    <property type="match status" value="1"/>
</dbReference>
<dbReference type="GO" id="GO:0015833">
    <property type="term" value="P:peptide transport"/>
    <property type="evidence" value="ECO:0007669"/>
    <property type="project" value="InterPro"/>
</dbReference>
<dbReference type="InterPro" id="IPR050319">
    <property type="entry name" value="ABC_transp_ATP-bind"/>
</dbReference>
<comment type="subcellular location">
    <subcellularLocation>
        <location evidence="1">Cell inner membrane</location>
        <topology evidence="1">Peripheral membrane protein</topology>
    </subcellularLocation>
</comment>
<comment type="similarity">
    <text evidence="2">Belongs to the ABC transporter superfamily.</text>
</comment>
<dbReference type="GO" id="GO:0005524">
    <property type="term" value="F:ATP binding"/>
    <property type="evidence" value="ECO:0007669"/>
    <property type="project" value="UniProtKB-KW"/>
</dbReference>
<evidence type="ECO:0000256" key="3">
    <source>
        <dbReference type="ARBA" id="ARBA00022448"/>
    </source>
</evidence>
<dbReference type="SMART" id="SM00382">
    <property type="entry name" value="AAA"/>
    <property type="match status" value="1"/>
</dbReference>
<dbReference type="AlphaFoldDB" id="A0A429YV28"/>
<organism evidence="7 8">
    <name type="scientific">Aquibium carbonis</name>
    <dbReference type="NCBI Taxonomy" id="2495581"/>
    <lineage>
        <taxon>Bacteria</taxon>
        <taxon>Pseudomonadati</taxon>
        <taxon>Pseudomonadota</taxon>
        <taxon>Alphaproteobacteria</taxon>
        <taxon>Hyphomicrobiales</taxon>
        <taxon>Phyllobacteriaceae</taxon>
        <taxon>Aquibium</taxon>
    </lineage>
</organism>
<accession>A0A429YV28</accession>
<evidence type="ECO:0000256" key="5">
    <source>
        <dbReference type="ARBA" id="ARBA00022840"/>
    </source>
</evidence>
<evidence type="ECO:0000256" key="2">
    <source>
        <dbReference type="ARBA" id="ARBA00005417"/>
    </source>
</evidence>
<dbReference type="InterPro" id="IPR003439">
    <property type="entry name" value="ABC_transporter-like_ATP-bd"/>
</dbReference>
<proteinExistence type="inferred from homology"/>
<evidence type="ECO:0000256" key="4">
    <source>
        <dbReference type="ARBA" id="ARBA00022741"/>
    </source>
</evidence>
<gene>
    <name evidence="7" type="ORF">EJC49_16475</name>
</gene>
<evidence type="ECO:0000313" key="7">
    <source>
        <dbReference type="EMBL" id="RST85318.1"/>
    </source>
</evidence>
<dbReference type="NCBIfam" id="TIGR01727">
    <property type="entry name" value="oligo_HPY"/>
    <property type="match status" value="1"/>
</dbReference>
<dbReference type="InterPro" id="IPR003593">
    <property type="entry name" value="AAA+_ATPase"/>
</dbReference>
<dbReference type="GO" id="GO:0016887">
    <property type="term" value="F:ATP hydrolysis activity"/>
    <property type="evidence" value="ECO:0007669"/>
    <property type="project" value="InterPro"/>
</dbReference>
<dbReference type="RefSeq" id="WP_126701029.1">
    <property type="nucleotide sequence ID" value="NZ_RWKW01000057.1"/>
</dbReference>
<dbReference type="PANTHER" id="PTHR43776">
    <property type="entry name" value="TRANSPORT ATP-BINDING PROTEIN"/>
    <property type="match status" value="1"/>
</dbReference>
<evidence type="ECO:0000259" key="6">
    <source>
        <dbReference type="PROSITE" id="PS50893"/>
    </source>
</evidence>
<protein>
    <submittedName>
        <fullName evidence="7">ATP-binding cassette domain-containing protein</fullName>
    </submittedName>
</protein>
<dbReference type="Proteomes" id="UP000278398">
    <property type="component" value="Unassembled WGS sequence"/>
</dbReference>
<keyword evidence="3" id="KW-0813">Transport</keyword>
<keyword evidence="8" id="KW-1185">Reference proteome</keyword>
<dbReference type="Pfam" id="PF00005">
    <property type="entry name" value="ABC_tran"/>
    <property type="match status" value="1"/>
</dbReference>
<sequence>MNTTGPLLTVRDAVKHFRGGGRTVHALNGVSLSIAPGESVGLVGESGSGKTTLGRLILRLEQATSGSVEFDGHDVTTWRESRMRRLRPAVQMVFQSPYASLNPRMKIGALIEEPLKLHTTLSKDDRKKEVRALARRVALSEVLLERHVNQASGGQLQRASIARAIATRPKLLVLDEPTSSLDLSVRAEILSLLGSLKEEHGMAMLFISHDLDTVHAICDRVCVMYLGRIVETGSREAIFRAPLHPYTRTLLSAQLSADPRVTRERLPILGEPPSPLRLPPGCGYAERCPIAETACTTKAIALTAKADGDHSVACIKT</sequence>
<name>A0A429YV28_9HYPH</name>
<dbReference type="PROSITE" id="PS50893">
    <property type="entry name" value="ABC_TRANSPORTER_2"/>
    <property type="match status" value="1"/>
</dbReference>
<keyword evidence="4" id="KW-0547">Nucleotide-binding</keyword>
<dbReference type="InterPro" id="IPR027417">
    <property type="entry name" value="P-loop_NTPase"/>
</dbReference>
<dbReference type="EMBL" id="RWKW01000057">
    <property type="protein sequence ID" value="RST85318.1"/>
    <property type="molecule type" value="Genomic_DNA"/>
</dbReference>
<keyword evidence="5 7" id="KW-0067">ATP-binding</keyword>
<dbReference type="PANTHER" id="PTHR43776:SF7">
    <property type="entry name" value="D,D-DIPEPTIDE TRANSPORT ATP-BINDING PROTEIN DDPF-RELATED"/>
    <property type="match status" value="1"/>
</dbReference>
<dbReference type="Pfam" id="PF08352">
    <property type="entry name" value="oligo_HPY"/>
    <property type="match status" value="1"/>
</dbReference>
<dbReference type="OrthoDB" id="9815712at2"/>
<dbReference type="Gene3D" id="3.40.50.300">
    <property type="entry name" value="P-loop containing nucleotide triphosphate hydrolases"/>
    <property type="match status" value="1"/>
</dbReference>
<feature type="domain" description="ABC transporter" evidence="6">
    <location>
        <begin position="8"/>
        <end position="251"/>
    </location>
</feature>
<dbReference type="FunFam" id="3.40.50.300:FF:000016">
    <property type="entry name" value="Oligopeptide ABC transporter ATP-binding component"/>
    <property type="match status" value="1"/>
</dbReference>
<dbReference type="GO" id="GO:0005886">
    <property type="term" value="C:plasma membrane"/>
    <property type="evidence" value="ECO:0007669"/>
    <property type="project" value="UniProtKB-SubCell"/>
</dbReference>
<evidence type="ECO:0000256" key="1">
    <source>
        <dbReference type="ARBA" id="ARBA00004417"/>
    </source>
</evidence>
<reference evidence="7 8" key="1">
    <citation type="submission" date="2018-12" db="EMBL/GenBank/DDBJ databases">
        <title>Mesorhizobium carbonis sp. nov., isolated from coal mine water.</title>
        <authorList>
            <person name="Xin W."/>
            <person name="Xu Z."/>
            <person name="Xiang F."/>
            <person name="Zhang J."/>
            <person name="Xi L."/>
            <person name="Liu J."/>
        </authorList>
    </citation>
    <scope>NUCLEOTIDE SEQUENCE [LARGE SCALE GENOMIC DNA]</scope>
    <source>
        <strain evidence="7 8">B2.3</strain>
    </source>
</reference>